<dbReference type="RefSeq" id="WP_071479293.1">
    <property type="nucleotide sequence ID" value="NZ_CP024899.1"/>
</dbReference>
<evidence type="ECO:0000313" key="1">
    <source>
        <dbReference type="EMBL" id="ATX65228.1"/>
    </source>
</evidence>
<dbReference type="KEGG" id="rbg:BG454_04790"/>
<protein>
    <submittedName>
        <fullName evidence="1">Uncharacterized protein</fullName>
    </submittedName>
</protein>
<accession>A0A2K8KEN4</accession>
<dbReference type="Proteomes" id="UP000228948">
    <property type="component" value="Chromosome"/>
</dbReference>
<proteinExistence type="predicted"/>
<dbReference type="STRING" id="441209.GCA_001870665_03692"/>
<dbReference type="AlphaFoldDB" id="A0A2K8KEN4"/>
<dbReference type="EMBL" id="CP024899">
    <property type="protein sequence ID" value="ATX65228.1"/>
    <property type="molecule type" value="Genomic_DNA"/>
</dbReference>
<organism evidence="1 2">
    <name type="scientific">Roseinatronobacter bogoriensis subsp. barguzinensis</name>
    <dbReference type="NCBI Taxonomy" id="441209"/>
    <lineage>
        <taxon>Bacteria</taxon>
        <taxon>Pseudomonadati</taxon>
        <taxon>Pseudomonadota</taxon>
        <taxon>Alphaproteobacteria</taxon>
        <taxon>Rhodobacterales</taxon>
        <taxon>Paracoccaceae</taxon>
        <taxon>Roseinatronobacter</taxon>
    </lineage>
</organism>
<sequence>MEHDTSCNAALLKEIDELLAIIDEMADEAQSSYTEAQSGKPIDGTPERKMKWYLNDRWWP</sequence>
<keyword evidence="2" id="KW-1185">Reference proteome</keyword>
<reference evidence="1 2" key="1">
    <citation type="submission" date="2017-11" db="EMBL/GenBank/DDBJ databases">
        <title>Revised Sequence and Annotation of the Rhodobaca barguzinensis strain alga05 Genome.</title>
        <authorList>
            <person name="Kopejtka K."/>
            <person name="Tomasch J.M."/>
            <person name="Bunk B."/>
            <person name="Koblizek M."/>
        </authorList>
    </citation>
    <scope>NUCLEOTIDE SEQUENCE [LARGE SCALE GENOMIC DNA]</scope>
    <source>
        <strain evidence="2">alga05</strain>
    </source>
</reference>
<evidence type="ECO:0000313" key="2">
    <source>
        <dbReference type="Proteomes" id="UP000228948"/>
    </source>
</evidence>
<name>A0A2K8KEN4_9RHOB</name>
<gene>
    <name evidence="1" type="ORF">BG454_04790</name>
</gene>